<proteinExistence type="predicted"/>
<keyword evidence="2" id="KW-1185">Reference proteome</keyword>
<dbReference type="Proteomes" id="UP001055336">
    <property type="component" value="Chromosome"/>
</dbReference>
<sequence>MVTDNPAVITPDEAQERLVSPAPVLISEHEVALATAIALQGRPPARRRWIGATHGLLVAVRRSLAAPARDDRGARREYPKHYAFLEGACMAREMQRL</sequence>
<evidence type="ECO:0000313" key="2">
    <source>
        <dbReference type="Proteomes" id="UP001055336"/>
    </source>
</evidence>
<accession>A0ABY3VKT2</accession>
<dbReference type="RefSeq" id="WP_240260814.1">
    <property type="nucleotide sequence ID" value="NZ_CP092488.2"/>
</dbReference>
<name>A0ABY3VKT2_9MYCO</name>
<reference evidence="1" key="1">
    <citation type="submission" date="2022-08" db="EMBL/GenBank/DDBJ databases">
        <title>Whole genome sequencing of non-tuberculosis mycobacteria type-strains.</title>
        <authorList>
            <person name="Igarashi Y."/>
            <person name="Osugi A."/>
            <person name="Mitarai S."/>
        </authorList>
    </citation>
    <scope>NUCLEOTIDE SEQUENCE</scope>
    <source>
        <strain evidence="1">DSM 45127</strain>
    </source>
</reference>
<dbReference type="EMBL" id="CP092488">
    <property type="protein sequence ID" value="UMB69082.1"/>
    <property type="molecule type" value="Genomic_DNA"/>
</dbReference>
<organism evidence="1 2">
    <name type="scientific">Mycobacterium paraterrae</name>
    <dbReference type="NCBI Taxonomy" id="577492"/>
    <lineage>
        <taxon>Bacteria</taxon>
        <taxon>Bacillati</taxon>
        <taxon>Actinomycetota</taxon>
        <taxon>Actinomycetes</taxon>
        <taxon>Mycobacteriales</taxon>
        <taxon>Mycobacteriaceae</taxon>
        <taxon>Mycobacterium</taxon>
    </lineage>
</organism>
<protein>
    <submittedName>
        <fullName evidence="1">Uncharacterized protein</fullName>
    </submittedName>
</protein>
<evidence type="ECO:0000313" key="1">
    <source>
        <dbReference type="EMBL" id="UMB69082.1"/>
    </source>
</evidence>
<gene>
    <name evidence="1" type="ORF">MKK62_22330</name>
</gene>